<keyword evidence="3" id="KW-1185">Reference proteome</keyword>
<accession>A0ABV0BD45</accession>
<reference evidence="2 3" key="1">
    <citation type="submission" date="2024-05" db="EMBL/GenBank/DDBJ databases">
        <title>Sphingomonas sp. HF-S3 16S ribosomal RNA gene Genome sequencing and assembly.</title>
        <authorList>
            <person name="Lee H."/>
        </authorList>
    </citation>
    <scope>NUCLEOTIDE SEQUENCE [LARGE SCALE GENOMIC DNA]</scope>
    <source>
        <strain evidence="2 3">HF-S3</strain>
    </source>
</reference>
<name>A0ABV0BD45_9SPHN</name>
<dbReference type="InterPro" id="IPR003347">
    <property type="entry name" value="JmjC_dom"/>
</dbReference>
<organism evidence="2 3">
    <name type="scientific">Sphingomonas rustica</name>
    <dbReference type="NCBI Taxonomy" id="3103142"/>
    <lineage>
        <taxon>Bacteria</taxon>
        <taxon>Pseudomonadati</taxon>
        <taxon>Pseudomonadota</taxon>
        <taxon>Alphaproteobacteria</taxon>
        <taxon>Sphingomonadales</taxon>
        <taxon>Sphingomonadaceae</taxon>
        <taxon>Sphingomonas</taxon>
    </lineage>
</organism>
<proteinExistence type="predicted"/>
<dbReference type="Gene3D" id="2.60.120.650">
    <property type="entry name" value="Cupin"/>
    <property type="match status" value="1"/>
</dbReference>
<evidence type="ECO:0000313" key="3">
    <source>
        <dbReference type="Proteomes" id="UP001427805"/>
    </source>
</evidence>
<sequence length="333" mass="37057">MTPIRELRDLSPAAFRDEVVERYEPVVIRGAAADWPLAAAGSAPGSAGAYLRRFDRGSTAEAFVGQSGMGGRYFYTADMRGFNFERRKGPLAALLATLEQIHDSDDPPSIYAGALDADATLPGLSDANPMPLVEGLDASPRLWIGNASIVSIHFDASDNVAVVAGGRRRFTLFPPDQVHNLYVGPLDHNMAGQPASMVELNNPDFDRYPRFREALAAARVAELEPGDAIFIPALWWHQVDALSRFNLLMNYWWADSPDMPARMEAMVHAILAVSHLSEPRREAWRAMFDTFAFRRHGHPAEHLPPEHRRVLGEPSPGWRAYLKHYLLRGLQRP</sequence>
<comment type="caution">
    <text evidence="2">The sequence shown here is derived from an EMBL/GenBank/DDBJ whole genome shotgun (WGS) entry which is preliminary data.</text>
</comment>
<dbReference type="PANTHER" id="PTHR12461:SF105">
    <property type="entry name" value="HYPOXIA-INDUCIBLE FACTOR 1-ALPHA INHIBITOR"/>
    <property type="match status" value="1"/>
</dbReference>
<dbReference type="PANTHER" id="PTHR12461">
    <property type="entry name" value="HYPOXIA-INDUCIBLE FACTOR 1 ALPHA INHIBITOR-RELATED"/>
    <property type="match status" value="1"/>
</dbReference>
<evidence type="ECO:0000313" key="2">
    <source>
        <dbReference type="EMBL" id="MEN3748686.1"/>
    </source>
</evidence>
<gene>
    <name evidence="2" type="ORF">TPR58_16040</name>
</gene>
<dbReference type="SUPFAM" id="SSF51197">
    <property type="entry name" value="Clavaminate synthase-like"/>
    <property type="match status" value="1"/>
</dbReference>
<dbReference type="EMBL" id="JBDIZK010000010">
    <property type="protein sequence ID" value="MEN3748686.1"/>
    <property type="molecule type" value="Genomic_DNA"/>
</dbReference>
<dbReference type="Proteomes" id="UP001427805">
    <property type="component" value="Unassembled WGS sequence"/>
</dbReference>
<evidence type="ECO:0000259" key="1">
    <source>
        <dbReference type="PROSITE" id="PS51184"/>
    </source>
</evidence>
<dbReference type="RefSeq" id="WP_346247724.1">
    <property type="nucleotide sequence ID" value="NZ_JBDIZK010000010.1"/>
</dbReference>
<protein>
    <submittedName>
        <fullName evidence="2">Cupin-like domain-containing protein</fullName>
    </submittedName>
</protein>
<dbReference type="PROSITE" id="PS51184">
    <property type="entry name" value="JMJC"/>
    <property type="match status" value="1"/>
</dbReference>
<dbReference type="Pfam" id="PF13621">
    <property type="entry name" value="Cupin_8"/>
    <property type="match status" value="1"/>
</dbReference>
<dbReference type="InterPro" id="IPR041667">
    <property type="entry name" value="Cupin_8"/>
</dbReference>
<dbReference type="SMART" id="SM00558">
    <property type="entry name" value="JmjC"/>
    <property type="match status" value="1"/>
</dbReference>
<feature type="domain" description="JmjC" evidence="1">
    <location>
        <begin position="110"/>
        <end position="270"/>
    </location>
</feature>